<evidence type="ECO:0000313" key="1">
    <source>
        <dbReference type="EMBL" id="KLE31738.1"/>
    </source>
</evidence>
<proteinExistence type="predicted"/>
<dbReference type="EMBL" id="LBHC01000002">
    <property type="protein sequence ID" value="KLE31738.1"/>
    <property type="molecule type" value="Genomic_DNA"/>
</dbReference>
<reference evidence="1 2" key="1">
    <citation type="submission" date="2015-04" db="EMBL/GenBank/DDBJ databases">
        <title>The draft genome sequence of Erythrobacr gangjinensis K7-2.</title>
        <authorList>
            <person name="Zhuang L."/>
            <person name="Liu Y."/>
            <person name="Shao Z."/>
        </authorList>
    </citation>
    <scope>NUCLEOTIDE SEQUENCE [LARGE SCALE GENOMIC DNA]</scope>
    <source>
        <strain evidence="1 2">K7-2</strain>
    </source>
</reference>
<dbReference type="Pfam" id="PF18856">
    <property type="entry name" value="baeRF_family12"/>
    <property type="match status" value="1"/>
</dbReference>
<gene>
    <name evidence="1" type="ORF">AAW01_09520</name>
</gene>
<name>A0A0G9MR00_9SPHN</name>
<dbReference type="OrthoDB" id="9812459at2"/>
<dbReference type="KEGG" id="egn:BMF35_a0907"/>
<keyword evidence="2" id="KW-1185">Reference proteome</keyword>
<dbReference type="RefSeq" id="WP_047007089.1">
    <property type="nucleotide sequence ID" value="NZ_CP018097.1"/>
</dbReference>
<accession>A0A0G9MR00</accession>
<dbReference type="AlphaFoldDB" id="A0A0G9MR00"/>
<dbReference type="STRING" id="502682.BMF35_a0907"/>
<protein>
    <submittedName>
        <fullName evidence="1">Attachment protein</fullName>
    </submittedName>
</protein>
<organism evidence="1 2">
    <name type="scientific">Aurantiacibacter gangjinensis</name>
    <dbReference type="NCBI Taxonomy" id="502682"/>
    <lineage>
        <taxon>Bacteria</taxon>
        <taxon>Pseudomonadati</taxon>
        <taxon>Pseudomonadota</taxon>
        <taxon>Alphaproteobacteria</taxon>
        <taxon>Sphingomonadales</taxon>
        <taxon>Erythrobacteraceae</taxon>
        <taxon>Aurantiacibacter</taxon>
    </lineage>
</organism>
<dbReference type="PATRIC" id="fig|502682.8.peg.1943"/>
<comment type="caution">
    <text evidence="1">The sequence shown here is derived from an EMBL/GenBank/DDBJ whole genome shotgun (WGS) entry which is preliminary data.</text>
</comment>
<dbReference type="Proteomes" id="UP000053070">
    <property type="component" value="Unassembled WGS sequence"/>
</dbReference>
<sequence>MKIPHKALVALVDGERFVLLRNDGQIFEPKLSKVEEPSLDPTNFSAGIRHQDKAGQMKGNTDLNELAHGAAAAEWLNQKAIAGEMDELVVVADPKTLGEMRRHYHSELEKRVVGEVDKALTHEPLDKIEQVLANA</sequence>
<evidence type="ECO:0000313" key="2">
    <source>
        <dbReference type="Proteomes" id="UP000053070"/>
    </source>
</evidence>
<dbReference type="InterPro" id="IPR041374">
    <property type="entry name" value="BaeRF_family12"/>
</dbReference>